<dbReference type="InterPro" id="IPR006076">
    <property type="entry name" value="FAD-dep_OxRdtase"/>
</dbReference>
<dbReference type="EMBL" id="FXTH01000007">
    <property type="protein sequence ID" value="SMO63558.1"/>
    <property type="molecule type" value="Genomic_DNA"/>
</dbReference>
<evidence type="ECO:0000259" key="1">
    <source>
        <dbReference type="Pfam" id="PF01266"/>
    </source>
</evidence>
<dbReference type="PANTHER" id="PTHR13847">
    <property type="entry name" value="SARCOSINE DEHYDROGENASE-RELATED"/>
    <property type="match status" value="1"/>
</dbReference>
<protein>
    <submittedName>
        <fullName evidence="2">Glycine/D-amino acid oxidase</fullName>
    </submittedName>
</protein>
<feature type="domain" description="FAD dependent oxidoreductase" evidence="1">
    <location>
        <begin position="6"/>
        <end position="345"/>
    </location>
</feature>
<dbReference type="RefSeq" id="WP_142714415.1">
    <property type="nucleotide sequence ID" value="NZ_FXTH01000007.1"/>
</dbReference>
<reference evidence="2 3" key="1">
    <citation type="submission" date="2017-05" db="EMBL/GenBank/DDBJ databases">
        <authorList>
            <person name="Varghese N."/>
            <person name="Submissions S."/>
        </authorList>
    </citation>
    <scope>NUCLEOTIDE SEQUENCE [LARGE SCALE GENOMIC DNA]</scope>
    <source>
        <strain evidence="2 3">DSM 21194</strain>
    </source>
</reference>
<dbReference type="AlphaFoldDB" id="A0A521CVV5"/>
<organism evidence="2 3">
    <name type="scientific">Fodinibius sediminis</name>
    <dbReference type="NCBI Taxonomy" id="1214077"/>
    <lineage>
        <taxon>Bacteria</taxon>
        <taxon>Pseudomonadati</taxon>
        <taxon>Balneolota</taxon>
        <taxon>Balneolia</taxon>
        <taxon>Balneolales</taxon>
        <taxon>Balneolaceae</taxon>
        <taxon>Fodinibius</taxon>
    </lineage>
</organism>
<dbReference type="GO" id="GO:0005737">
    <property type="term" value="C:cytoplasm"/>
    <property type="evidence" value="ECO:0007669"/>
    <property type="project" value="TreeGrafter"/>
</dbReference>
<dbReference type="Proteomes" id="UP000317593">
    <property type="component" value="Unassembled WGS sequence"/>
</dbReference>
<name>A0A521CVV5_9BACT</name>
<dbReference type="Pfam" id="PF01266">
    <property type="entry name" value="DAO"/>
    <property type="match status" value="1"/>
</dbReference>
<evidence type="ECO:0000313" key="3">
    <source>
        <dbReference type="Proteomes" id="UP000317593"/>
    </source>
</evidence>
<dbReference type="SUPFAM" id="SSF51905">
    <property type="entry name" value="FAD/NAD(P)-binding domain"/>
    <property type="match status" value="1"/>
</dbReference>
<gene>
    <name evidence="2" type="ORF">SAMN06265218_107173</name>
</gene>
<dbReference type="OrthoDB" id="214253at2"/>
<dbReference type="InterPro" id="IPR036188">
    <property type="entry name" value="FAD/NAD-bd_sf"/>
</dbReference>
<evidence type="ECO:0000313" key="2">
    <source>
        <dbReference type="EMBL" id="SMO63558.1"/>
    </source>
</evidence>
<dbReference type="Gene3D" id="3.50.50.60">
    <property type="entry name" value="FAD/NAD(P)-binding domain"/>
    <property type="match status" value="1"/>
</dbReference>
<keyword evidence="3" id="KW-1185">Reference proteome</keyword>
<dbReference type="Gene3D" id="3.30.9.10">
    <property type="entry name" value="D-Amino Acid Oxidase, subunit A, domain 2"/>
    <property type="match status" value="1"/>
</dbReference>
<proteinExistence type="predicted"/>
<accession>A0A521CVV5</accession>
<sequence>MSQQIDFCILGAGLAGLSLADALREQDIETMVIDKEAVAAGASGTPGGLVNLATGRRATKVWQAEQCYEAITQNLARVQAVTEQPFYQKSGLLRPALLEKMARKMRDRYEHTSWPDGWCQWKSENEIKEMHPGIQCIDGGLWLPIGLSVDVGAYLKAYAHFLRTLGVTILTGKQPEVTPAEQGWQLAFDDSTVYAKNIVYATGGSTTESPYWDWLPLHYIKGQVALFSTGGRPLSFSHSISSLGYMAQTGKPNTFVQGSTYEHNFDHINPDKEGEEYLRQRMRRTLPQLEEEVETVGQWAGVRTSTPNRKPILGRHPEHHGLHVFTGLGSKGLLYSKFLARHYADHLTSGTALIPEIDIARIAE</sequence>
<dbReference type="SUPFAM" id="SSF54373">
    <property type="entry name" value="FAD-linked reductases, C-terminal domain"/>
    <property type="match status" value="1"/>
</dbReference>
<dbReference type="PANTHER" id="PTHR13847:SF261">
    <property type="entry name" value="FAD-DEPENDENT OXIDOREDUCTASE FAMILY PROTEIN"/>
    <property type="match status" value="1"/>
</dbReference>